<keyword evidence="1" id="KW-0472">Membrane</keyword>
<proteinExistence type="predicted"/>
<dbReference type="EMBL" id="CALTRL010001029">
    <property type="protein sequence ID" value="CAH7670600.1"/>
    <property type="molecule type" value="Genomic_DNA"/>
</dbReference>
<evidence type="ECO:0000313" key="2">
    <source>
        <dbReference type="EMBL" id="CAH7670600.1"/>
    </source>
</evidence>
<dbReference type="Proteomes" id="UP001153365">
    <property type="component" value="Unassembled WGS sequence"/>
</dbReference>
<reference evidence="2" key="1">
    <citation type="submission" date="2022-06" db="EMBL/GenBank/DDBJ databases">
        <authorList>
            <consortium name="SYNGENTA / RWTH Aachen University"/>
        </authorList>
    </citation>
    <scope>NUCLEOTIDE SEQUENCE</scope>
</reference>
<protein>
    <submittedName>
        <fullName evidence="2">Uncharacterized protein</fullName>
    </submittedName>
</protein>
<keyword evidence="1" id="KW-0812">Transmembrane</keyword>
<evidence type="ECO:0000256" key="1">
    <source>
        <dbReference type="SAM" id="Phobius"/>
    </source>
</evidence>
<dbReference type="AlphaFoldDB" id="A0AAV0AQN6"/>
<sequence>MEILNCTLGNIARPTLKYLGLPIPFWALAYIMACYIHNQITNNLTKSSTPYQLIHGHPSQIDHLKPFGDVGFVHDMLPSW</sequence>
<name>A0AAV0AQN6_PHAPC</name>
<keyword evidence="1" id="KW-1133">Transmembrane helix</keyword>
<accession>A0AAV0AQN6</accession>
<feature type="transmembrane region" description="Helical" evidence="1">
    <location>
        <begin position="18"/>
        <end position="36"/>
    </location>
</feature>
<comment type="caution">
    <text evidence="2">The sequence shown here is derived from an EMBL/GenBank/DDBJ whole genome shotgun (WGS) entry which is preliminary data.</text>
</comment>
<evidence type="ECO:0000313" key="3">
    <source>
        <dbReference type="Proteomes" id="UP001153365"/>
    </source>
</evidence>
<keyword evidence="3" id="KW-1185">Reference proteome</keyword>
<organism evidence="2 3">
    <name type="scientific">Phakopsora pachyrhizi</name>
    <name type="common">Asian soybean rust disease fungus</name>
    <dbReference type="NCBI Taxonomy" id="170000"/>
    <lineage>
        <taxon>Eukaryota</taxon>
        <taxon>Fungi</taxon>
        <taxon>Dikarya</taxon>
        <taxon>Basidiomycota</taxon>
        <taxon>Pucciniomycotina</taxon>
        <taxon>Pucciniomycetes</taxon>
        <taxon>Pucciniales</taxon>
        <taxon>Phakopsoraceae</taxon>
        <taxon>Phakopsora</taxon>
    </lineage>
</organism>
<gene>
    <name evidence="2" type="ORF">PPACK8108_LOCUS5331</name>
</gene>